<keyword evidence="5 8" id="KW-1133">Transmembrane helix</keyword>
<feature type="transmembrane region" description="Helical" evidence="8">
    <location>
        <begin position="234"/>
        <end position="253"/>
    </location>
</feature>
<feature type="transmembrane region" description="Helical" evidence="8">
    <location>
        <begin position="178"/>
        <end position="197"/>
    </location>
</feature>
<protein>
    <submittedName>
        <fullName evidence="10">MFS general substrate transporter</fullName>
    </submittedName>
</protein>
<evidence type="ECO:0000256" key="2">
    <source>
        <dbReference type="ARBA" id="ARBA00006727"/>
    </source>
</evidence>
<evidence type="ECO:0000256" key="5">
    <source>
        <dbReference type="ARBA" id="ARBA00022989"/>
    </source>
</evidence>
<comment type="similarity">
    <text evidence="2">Belongs to the major facilitator superfamily. Monocarboxylate porter (TC 2.A.1.13) family.</text>
</comment>
<feature type="region of interest" description="Disordered" evidence="7">
    <location>
        <begin position="1"/>
        <end position="49"/>
    </location>
</feature>
<dbReference type="PANTHER" id="PTHR11360:SF224">
    <property type="entry name" value="MAJOR FACILITATOR SUPERFAMILY (MFS) PROFILE DOMAIN-CONTAINING PROTEIN-RELATED"/>
    <property type="match status" value="1"/>
</dbReference>
<feature type="transmembrane region" description="Helical" evidence="8">
    <location>
        <begin position="209"/>
        <end position="228"/>
    </location>
</feature>
<dbReference type="InterPro" id="IPR050327">
    <property type="entry name" value="Proton-linked_MCT"/>
</dbReference>
<name>A0A6A6VQT4_9PEZI</name>
<gene>
    <name evidence="10" type="ORF">EJ05DRAFT_445802</name>
</gene>
<comment type="subcellular location">
    <subcellularLocation>
        <location evidence="1">Membrane</location>
        <topology evidence="1">Multi-pass membrane protein</topology>
    </subcellularLocation>
</comment>
<organism evidence="10 11">
    <name type="scientific">Pseudovirgaria hyperparasitica</name>
    <dbReference type="NCBI Taxonomy" id="470096"/>
    <lineage>
        <taxon>Eukaryota</taxon>
        <taxon>Fungi</taxon>
        <taxon>Dikarya</taxon>
        <taxon>Ascomycota</taxon>
        <taxon>Pezizomycotina</taxon>
        <taxon>Dothideomycetes</taxon>
        <taxon>Dothideomycetes incertae sedis</taxon>
        <taxon>Acrospermales</taxon>
        <taxon>Acrospermaceae</taxon>
        <taxon>Pseudovirgaria</taxon>
    </lineage>
</organism>
<dbReference type="OrthoDB" id="5667at2759"/>
<feature type="transmembrane region" description="Helical" evidence="8">
    <location>
        <begin position="467"/>
        <end position="491"/>
    </location>
</feature>
<dbReference type="PROSITE" id="PS50850">
    <property type="entry name" value="MFS"/>
    <property type="match status" value="1"/>
</dbReference>
<dbReference type="PANTHER" id="PTHR11360">
    <property type="entry name" value="MONOCARBOXYLATE TRANSPORTER"/>
    <property type="match status" value="1"/>
</dbReference>
<feature type="transmembrane region" description="Helical" evidence="8">
    <location>
        <begin position="137"/>
        <end position="162"/>
    </location>
</feature>
<evidence type="ECO:0000256" key="3">
    <source>
        <dbReference type="ARBA" id="ARBA00022448"/>
    </source>
</evidence>
<feature type="transmembrane region" description="Helical" evidence="8">
    <location>
        <begin position="380"/>
        <end position="398"/>
    </location>
</feature>
<keyword evidence="6 8" id="KW-0472">Membrane</keyword>
<feature type="transmembrane region" description="Helical" evidence="8">
    <location>
        <begin position="265"/>
        <end position="286"/>
    </location>
</feature>
<dbReference type="AlphaFoldDB" id="A0A6A6VQT4"/>
<dbReference type="InterPro" id="IPR011701">
    <property type="entry name" value="MFS"/>
</dbReference>
<evidence type="ECO:0000256" key="7">
    <source>
        <dbReference type="SAM" id="MobiDB-lite"/>
    </source>
</evidence>
<proteinExistence type="inferred from homology"/>
<feature type="compositionally biased region" description="Low complexity" evidence="7">
    <location>
        <begin position="29"/>
        <end position="45"/>
    </location>
</feature>
<dbReference type="SUPFAM" id="SSF103473">
    <property type="entry name" value="MFS general substrate transporter"/>
    <property type="match status" value="1"/>
</dbReference>
<feature type="transmembrane region" description="Helical" evidence="8">
    <location>
        <begin position="405"/>
        <end position="426"/>
    </location>
</feature>
<dbReference type="GO" id="GO:0016020">
    <property type="term" value="C:membrane"/>
    <property type="evidence" value="ECO:0007669"/>
    <property type="project" value="UniProtKB-SubCell"/>
</dbReference>
<dbReference type="GO" id="GO:0022857">
    <property type="term" value="F:transmembrane transporter activity"/>
    <property type="evidence" value="ECO:0007669"/>
    <property type="project" value="InterPro"/>
</dbReference>
<dbReference type="InterPro" id="IPR036259">
    <property type="entry name" value="MFS_trans_sf"/>
</dbReference>
<feature type="transmembrane region" description="Helical" evidence="8">
    <location>
        <begin position="432"/>
        <end position="455"/>
    </location>
</feature>
<accession>A0A6A6VQT4</accession>
<evidence type="ECO:0000256" key="8">
    <source>
        <dbReference type="SAM" id="Phobius"/>
    </source>
</evidence>
<evidence type="ECO:0000259" key="9">
    <source>
        <dbReference type="PROSITE" id="PS50850"/>
    </source>
</evidence>
<feature type="transmembrane region" description="Helical" evidence="8">
    <location>
        <begin position="337"/>
        <end position="360"/>
    </location>
</feature>
<dbReference type="Proteomes" id="UP000799437">
    <property type="component" value="Unassembled WGS sequence"/>
</dbReference>
<feature type="transmembrane region" description="Helical" evidence="8">
    <location>
        <begin position="298"/>
        <end position="317"/>
    </location>
</feature>
<dbReference type="Pfam" id="PF07690">
    <property type="entry name" value="MFS_1"/>
    <property type="match status" value="1"/>
</dbReference>
<evidence type="ECO:0000256" key="1">
    <source>
        <dbReference type="ARBA" id="ARBA00004141"/>
    </source>
</evidence>
<keyword evidence="4 8" id="KW-0812">Transmembrane</keyword>
<feature type="domain" description="Major facilitator superfamily (MFS) profile" evidence="9">
    <location>
        <begin position="137"/>
        <end position="518"/>
    </location>
</feature>
<dbReference type="RefSeq" id="XP_033595469.1">
    <property type="nucleotide sequence ID" value="XM_033742196.1"/>
</dbReference>
<dbReference type="Gene3D" id="1.20.1250.20">
    <property type="entry name" value="MFS general substrate transporter like domains"/>
    <property type="match status" value="2"/>
</dbReference>
<evidence type="ECO:0000313" key="11">
    <source>
        <dbReference type="Proteomes" id="UP000799437"/>
    </source>
</evidence>
<evidence type="ECO:0000256" key="4">
    <source>
        <dbReference type="ARBA" id="ARBA00022692"/>
    </source>
</evidence>
<evidence type="ECO:0000256" key="6">
    <source>
        <dbReference type="ARBA" id="ARBA00023136"/>
    </source>
</evidence>
<keyword evidence="3" id="KW-0813">Transport</keyword>
<feature type="transmembrane region" description="Helical" evidence="8">
    <location>
        <begin position="497"/>
        <end position="519"/>
    </location>
</feature>
<keyword evidence="11" id="KW-1185">Reference proteome</keyword>
<sequence>MHNWAEWQEKAERPTLSPPARPRRRTSRRNATTLRSSQKSTSDRSSVADSLASEIDKRFSLRRDKTLSLELPHPYAEYPLERTSQALRLSQSIRFSQVLPNHINWDGNFLESSALEEQPPDAKEIAAASDFPDGGRAAWTVVAGGFLCLFCSFGWMICIGVFQDYYSTTLLSQYDSSTIAWIPSTQSFMMFFGAPFFGKIFDSYGPRPLLIGGTFFHVFGIMMTSLSTQYYQVFLAQSVVSGLGASALFYAGNNSAGTWFLKRRALALGIVSSGSSVGGVIIPVIIQNIIGRVGFPWTMRTVGFIYLFLLCIANLTVRSRLNHTPKPFRVMEFFRPLALRTPALVASASFFFFLGVFVPYNFLLVQARALRLPSNISENIISILNATSVVGRILPAYLGDKFGRFNAMITTTFLCVIFAFALWIPANGTDPIVAFACLYGFSSGAFVAMIPALVAQISDVSEIGVRLGTNMMVVSLAALTGNPISGALITANNGGFLYLQVFCGLTLFVGGCLFIAARASETRKVFTRM</sequence>
<reference evidence="10" key="1">
    <citation type="journal article" date="2020" name="Stud. Mycol.">
        <title>101 Dothideomycetes genomes: a test case for predicting lifestyles and emergence of pathogens.</title>
        <authorList>
            <person name="Haridas S."/>
            <person name="Albert R."/>
            <person name="Binder M."/>
            <person name="Bloem J."/>
            <person name="Labutti K."/>
            <person name="Salamov A."/>
            <person name="Andreopoulos B."/>
            <person name="Baker S."/>
            <person name="Barry K."/>
            <person name="Bills G."/>
            <person name="Bluhm B."/>
            <person name="Cannon C."/>
            <person name="Castanera R."/>
            <person name="Culley D."/>
            <person name="Daum C."/>
            <person name="Ezra D."/>
            <person name="Gonzalez J."/>
            <person name="Henrissat B."/>
            <person name="Kuo A."/>
            <person name="Liang C."/>
            <person name="Lipzen A."/>
            <person name="Lutzoni F."/>
            <person name="Magnuson J."/>
            <person name="Mondo S."/>
            <person name="Nolan M."/>
            <person name="Ohm R."/>
            <person name="Pangilinan J."/>
            <person name="Park H.-J."/>
            <person name="Ramirez L."/>
            <person name="Alfaro M."/>
            <person name="Sun H."/>
            <person name="Tritt A."/>
            <person name="Yoshinaga Y."/>
            <person name="Zwiers L.-H."/>
            <person name="Turgeon B."/>
            <person name="Goodwin S."/>
            <person name="Spatafora J."/>
            <person name="Crous P."/>
            <person name="Grigoriev I."/>
        </authorList>
    </citation>
    <scope>NUCLEOTIDE SEQUENCE</scope>
    <source>
        <strain evidence="10">CBS 121739</strain>
    </source>
</reference>
<dbReference type="InterPro" id="IPR020846">
    <property type="entry name" value="MFS_dom"/>
</dbReference>
<dbReference type="GeneID" id="54483250"/>
<dbReference type="EMBL" id="ML996588">
    <property type="protein sequence ID" value="KAF2753018.1"/>
    <property type="molecule type" value="Genomic_DNA"/>
</dbReference>
<evidence type="ECO:0000313" key="10">
    <source>
        <dbReference type="EMBL" id="KAF2753018.1"/>
    </source>
</evidence>